<evidence type="ECO:0000313" key="2">
    <source>
        <dbReference type="WBParaSite" id="jg2605"/>
    </source>
</evidence>
<dbReference type="SMART" id="SM00289">
    <property type="entry name" value="WR1"/>
    <property type="match status" value="3"/>
</dbReference>
<dbReference type="PANTHER" id="PTHR46339:SF7">
    <property type="entry name" value="BPTI_KUNITZ INHIBITOR DOMAIN-CONTAINING PROTEIN"/>
    <property type="match status" value="1"/>
</dbReference>
<name>A0A915E1V1_9BILA</name>
<protein>
    <submittedName>
        <fullName evidence="2">Uncharacterized protein</fullName>
    </submittedName>
</protein>
<dbReference type="WBParaSite" id="jg2605">
    <property type="protein sequence ID" value="jg2605"/>
    <property type="gene ID" value="jg2605"/>
</dbReference>
<dbReference type="AlphaFoldDB" id="A0A915E1V1"/>
<dbReference type="Pfam" id="PF14625">
    <property type="entry name" value="Lustrin_cystein"/>
    <property type="match status" value="1"/>
</dbReference>
<reference evidence="2" key="1">
    <citation type="submission" date="2022-11" db="UniProtKB">
        <authorList>
            <consortium name="WormBaseParasite"/>
        </authorList>
    </citation>
    <scope>IDENTIFICATION</scope>
</reference>
<dbReference type="InterPro" id="IPR053014">
    <property type="entry name" value="Cuticle_assoc_divergent"/>
</dbReference>
<dbReference type="Proteomes" id="UP000887574">
    <property type="component" value="Unplaced"/>
</dbReference>
<organism evidence="1 2">
    <name type="scientific">Ditylenchus dipsaci</name>
    <dbReference type="NCBI Taxonomy" id="166011"/>
    <lineage>
        <taxon>Eukaryota</taxon>
        <taxon>Metazoa</taxon>
        <taxon>Ecdysozoa</taxon>
        <taxon>Nematoda</taxon>
        <taxon>Chromadorea</taxon>
        <taxon>Rhabditida</taxon>
        <taxon>Tylenchina</taxon>
        <taxon>Tylenchomorpha</taxon>
        <taxon>Sphaerularioidea</taxon>
        <taxon>Anguinidae</taxon>
        <taxon>Anguininae</taxon>
        <taxon>Ditylenchus</taxon>
    </lineage>
</organism>
<sequence>MKCSLQNKGSRKGQICPAGYLCLENSHGGVCCPRPETDVCALSHSEPYVVSAQQYPMTCSIETKNLKSPQKSQFKTCPTAFDCFQYKSFAIGFCCQIYYPQHHPTSTLAPPFVLDQKVEACENGDQPYKNAAGQVRRCSLQVEVEYGDDDERMEFETPPYCPKQYKCEFNSGLYRFQCCPDVSPISMKEKDYAVFETTQSRPKETCPPGWVVALNSKTNQPIFCRKNTNEDCPADSRCVYNSAYARFVCCV</sequence>
<dbReference type="InterPro" id="IPR028150">
    <property type="entry name" value="Lustrin_cystein"/>
</dbReference>
<dbReference type="PANTHER" id="PTHR46339">
    <property type="entry name" value="PROTEIN CBG15282-RELATED"/>
    <property type="match status" value="1"/>
</dbReference>
<evidence type="ECO:0000313" key="1">
    <source>
        <dbReference type="Proteomes" id="UP000887574"/>
    </source>
</evidence>
<keyword evidence="1" id="KW-1185">Reference proteome</keyword>
<proteinExistence type="predicted"/>
<dbReference type="InterPro" id="IPR006150">
    <property type="entry name" value="Cys_repeat_1"/>
</dbReference>
<accession>A0A915E1V1</accession>